<protein>
    <submittedName>
        <fullName evidence="2">DUF992 domain-containing protein</fullName>
    </submittedName>
</protein>
<reference evidence="2" key="1">
    <citation type="submission" date="2022-11" db="EMBL/GenBank/DDBJ databases">
        <title>Hoeflea poritis sp. nov., isolated from scleractinian coral Porites lutea.</title>
        <authorList>
            <person name="Zhang G."/>
            <person name="Wei Q."/>
            <person name="Cai L."/>
        </authorList>
    </citation>
    <scope>NUCLEOTIDE SEQUENCE</scope>
    <source>
        <strain evidence="2">E7-10</strain>
    </source>
</reference>
<keyword evidence="1" id="KW-0732">Signal</keyword>
<sequence length="155" mass="15875">MKKLTLALLFAAAVGATPTSASELIKIGQLGCSVADAGNHILVSYKTLGCEYTSINGSTELYDGSVEKFGIDLGKADRTDLVWWVLAPSRSVPQGALNGTYVGASAEATVGVGAGANILVGGFENSISLQPVNVQLQTGLNIAAGVSRFTLEATN</sequence>
<dbReference type="EMBL" id="JAPJZH010000006">
    <property type="protein sequence ID" value="MDA4846126.1"/>
    <property type="molecule type" value="Genomic_DNA"/>
</dbReference>
<dbReference type="Pfam" id="PF06186">
    <property type="entry name" value="DUF992"/>
    <property type="match status" value="1"/>
</dbReference>
<comment type="caution">
    <text evidence="2">The sequence shown here is derived from an EMBL/GenBank/DDBJ whole genome shotgun (WGS) entry which is preliminary data.</text>
</comment>
<organism evidence="2 3">
    <name type="scientific">Hoeflea poritis</name>
    <dbReference type="NCBI Taxonomy" id="2993659"/>
    <lineage>
        <taxon>Bacteria</taxon>
        <taxon>Pseudomonadati</taxon>
        <taxon>Pseudomonadota</taxon>
        <taxon>Alphaproteobacteria</taxon>
        <taxon>Hyphomicrobiales</taxon>
        <taxon>Rhizobiaceae</taxon>
        <taxon>Hoeflea</taxon>
    </lineage>
</organism>
<proteinExistence type="predicted"/>
<gene>
    <name evidence="2" type="ORF">OOZ53_12245</name>
</gene>
<keyword evidence="3" id="KW-1185">Reference proteome</keyword>
<accession>A0ABT4VN34</accession>
<name>A0ABT4VN34_9HYPH</name>
<evidence type="ECO:0000313" key="2">
    <source>
        <dbReference type="EMBL" id="MDA4846126.1"/>
    </source>
</evidence>
<dbReference type="Proteomes" id="UP001148313">
    <property type="component" value="Unassembled WGS sequence"/>
</dbReference>
<dbReference type="RefSeq" id="WP_271089844.1">
    <property type="nucleotide sequence ID" value="NZ_JAPJZH010000006.1"/>
</dbReference>
<dbReference type="InterPro" id="IPR009333">
    <property type="entry name" value="DUF992"/>
</dbReference>
<evidence type="ECO:0000313" key="3">
    <source>
        <dbReference type="Proteomes" id="UP001148313"/>
    </source>
</evidence>
<evidence type="ECO:0000256" key="1">
    <source>
        <dbReference type="SAM" id="SignalP"/>
    </source>
</evidence>
<feature type="chain" id="PRO_5045646283" evidence="1">
    <location>
        <begin position="22"/>
        <end position="155"/>
    </location>
</feature>
<feature type="signal peptide" evidence="1">
    <location>
        <begin position="1"/>
        <end position="21"/>
    </location>
</feature>